<gene>
    <name evidence="2" type="ORF">C482_08546</name>
</gene>
<protein>
    <submittedName>
        <fullName evidence="2">Uncharacterized protein</fullName>
    </submittedName>
</protein>
<evidence type="ECO:0000313" key="3">
    <source>
        <dbReference type="Proteomes" id="UP000011693"/>
    </source>
</evidence>
<keyword evidence="3" id="KW-1185">Reference proteome</keyword>
<organism evidence="2 3">
    <name type="scientific">Natrialba chahannaoensis JCM 10990</name>
    <dbReference type="NCBI Taxonomy" id="1227492"/>
    <lineage>
        <taxon>Archaea</taxon>
        <taxon>Methanobacteriati</taxon>
        <taxon>Methanobacteriota</taxon>
        <taxon>Stenosarchaea group</taxon>
        <taxon>Halobacteria</taxon>
        <taxon>Halobacteriales</taxon>
        <taxon>Natrialbaceae</taxon>
        <taxon>Natrialba</taxon>
    </lineage>
</organism>
<name>M0AR85_9EURY</name>
<dbReference type="AlphaFoldDB" id="M0AR85"/>
<feature type="region of interest" description="Disordered" evidence="1">
    <location>
        <begin position="25"/>
        <end position="59"/>
    </location>
</feature>
<dbReference type="Proteomes" id="UP000011693">
    <property type="component" value="Unassembled WGS sequence"/>
</dbReference>
<sequence length="318" mass="36134">MEAEITGENDDKIGLHVTDRNGIKHKIEMRKKDGGIDHHNQNGYSDAPSERTTDEDESVSQARRFAKYHIYRERGHETLSRRQNPDCIAATIVALQQLSDEQFQELFGEYYRQVISHFSGSVSGPIPVLKYVGNLDDFRLFMLDIYLEQDLEEIKASGGAYAEQLATIAEDVAAQTSFAGSIKEALGNFGGNLLDRLDEEQLELPEYTIEGVSDVHMLYYEGLNDERIVEGDRPFEREPDTRLELTPAAVESIGQFRTLVTEHLLCQLRDCYVSMGLEPPAPFRVIGPGFHKHAQKYRHFDMYPDYVDPNANIPGYRV</sequence>
<comment type="caution">
    <text evidence="2">The sequence shown here is derived from an EMBL/GenBank/DDBJ whole genome shotgun (WGS) entry which is preliminary data.</text>
</comment>
<accession>M0AR85</accession>
<dbReference type="EMBL" id="AOIN01000046">
    <property type="protein sequence ID" value="ELZ01231.1"/>
    <property type="molecule type" value="Genomic_DNA"/>
</dbReference>
<dbReference type="RefSeq" id="WP_006167100.1">
    <property type="nucleotide sequence ID" value="NZ_AOIN01000046.1"/>
</dbReference>
<dbReference type="PATRIC" id="fig|1227492.4.peg.1676"/>
<evidence type="ECO:0000256" key="1">
    <source>
        <dbReference type="SAM" id="MobiDB-lite"/>
    </source>
</evidence>
<dbReference type="Pfam" id="PF25858">
    <property type="entry name" value="DUF7958"/>
    <property type="match status" value="1"/>
</dbReference>
<evidence type="ECO:0000313" key="2">
    <source>
        <dbReference type="EMBL" id="ELZ01231.1"/>
    </source>
</evidence>
<reference evidence="2 3" key="1">
    <citation type="journal article" date="2014" name="PLoS Genet.">
        <title>Phylogenetically driven sequencing of extremely halophilic archaea reveals strategies for static and dynamic osmo-response.</title>
        <authorList>
            <person name="Becker E.A."/>
            <person name="Seitzer P.M."/>
            <person name="Tritt A."/>
            <person name="Larsen D."/>
            <person name="Krusor M."/>
            <person name="Yao A.I."/>
            <person name="Wu D."/>
            <person name="Madern D."/>
            <person name="Eisen J.A."/>
            <person name="Darling A.E."/>
            <person name="Facciotti M.T."/>
        </authorList>
    </citation>
    <scope>NUCLEOTIDE SEQUENCE [LARGE SCALE GENOMIC DNA]</scope>
    <source>
        <strain evidence="2 3">JCM 10990</strain>
    </source>
</reference>
<dbReference type="OrthoDB" id="201005at2157"/>
<dbReference type="STRING" id="1227492.C482_08546"/>
<dbReference type="InterPro" id="IPR058264">
    <property type="entry name" value="DUF7958"/>
</dbReference>
<proteinExistence type="predicted"/>
<feature type="compositionally biased region" description="Basic and acidic residues" evidence="1">
    <location>
        <begin position="25"/>
        <end position="40"/>
    </location>
</feature>